<dbReference type="PROSITE" id="PS51704">
    <property type="entry name" value="GP_PDE"/>
    <property type="match status" value="1"/>
</dbReference>
<dbReference type="GO" id="GO:0047389">
    <property type="term" value="F:glycerophosphocholine phosphodiesterase activity"/>
    <property type="evidence" value="ECO:0007669"/>
    <property type="project" value="TreeGrafter"/>
</dbReference>
<dbReference type="InterPro" id="IPR051578">
    <property type="entry name" value="GDPD"/>
</dbReference>
<dbReference type="EMBL" id="CAXLJL010000099">
    <property type="protein sequence ID" value="CAL5131535.1"/>
    <property type="molecule type" value="Genomic_DNA"/>
</dbReference>
<sequence length="837" mass="93271">MREEGCQLSVSLFVEVDFQLLEDVGVFVAGDTCSSPDDVYIVGICGDIPALGNWNPERGVMCKLSESDNNGVGIWNCRFTCDLCRSFSYRYFIAEVRENNDEYSDSNLLRVLAWESRLVPRAFSVIDLIDHPNDKQITHSKFGVFDDGKFIQRGWLTSNSEIHVRLSGTACKFFNSAFLSSTHPLNQLYIACFKYVVQPTFDDEYDADVVTYEQTNNTRTSERLQGELTTSHRINGSRPPLSTGSLSFTPVGQAQPVLLSTLEINRCRAHRGENTECWGTLYKPGDDVTFYVETNDVENTAVVVEFYLQEQKPAPKDALHPIMKPLKFLGSARFGPFDGTYGPKASQILNSKQVPIGDLRIKFLIIHPMTKAPSPSLAVSYQHHWKKRRRLDIGHRGMGTSFLEPSEKQTKKASSFKENTLDSFRTAFQHGADYVEMDVQLTKDHKVIVYHDYEAVIVSKKKRGGELSYLPIAIKDLTYADLRELKVNHSSVLRESHSREQMDEEDLDPIELQSFPLLQACFDEVDPDLGFLIEVKYPMEFKAGGSEMGNFFEYNFYVDTILREILTHAGSRRILLSCFDPNVSVMLQLKQNIYPVFQLGIEPEYSDSRHADFERLCWSALSHQLLGVCLDSDRLLTVPKAVRLAHLHGLVVLAWGEAVNYAEKRAQLTELGVDGLIYDRLQESKEKGTISVFKQEHRDASPSSSQSEPTTFQLSDRLSPEGNGSPSMTVDPKPALPIGEQLGGKIGSLDAHTAVMKECVMAEKVSDNASSTTCTSIPPTGAAQVTQFTEIENKQAEGADANPATADSSSTVPVLQDVALLTKSSSAQPAIALITLA</sequence>
<dbReference type="GO" id="GO:2001070">
    <property type="term" value="F:starch binding"/>
    <property type="evidence" value="ECO:0007669"/>
    <property type="project" value="InterPro"/>
</dbReference>
<dbReference type="Pfam" id="PF03009">
    <property type="entry name" value="GDPD"/>
    <property type="match status" value="1"/>
</dbReference>
<evidence type="ECO:0000313" key="5">
    <source>
        <dbReference type="Proteomes" id="UP001497525"/>
    </source>
</evidence>
<dbReference type="Gene3D" id="2.60.40.10">
    <property type="entry name" value="Immunoglobulins"/>
    <property type="match status" value="1"/>
</dbReference>
<dbReference type="InterPro" id="IPR013784">
    <property type="entry name" value="Carb-bd-like_fold"/>
</dbReference>
<gene>
    <name evidence="4" type="ORF">CDAUBV1_LOCUS4002</name>
</gene>
<evidence type="ECO:0000256" key="2">
    <source>
        <dbReference type="SAM" id="MobiDB-lite"/>
    </source>
</evidence>
<accession>A0AAV2T577</accession>
<dbReference type="InterPro" id="IPR013783">
    <property type="entry name" value="Ig-like_fold"/>
</dbReference>
<name>A0AAV2T577_CALDB</name>
<feature type="domain" description="GP-PDE" evidence="3">
    <location>
        <begin position="390"/>
        <end position="688"/>
    </location>
</feature>
<reference evidence="4" key="1">
    <citation type="submission" date="2024-06" db="EMBL/GenBank/DDBJ databases">
        <authorList>
            <person name="Liu X."/>
            <person name="Lenzi L."/>
            <person name="Haldenby T S."/>
            <person name="Uol C."/>
        </authorList>
    </citation>
    <scope>NUCLEOTIDE SEQUENCE</scope>
</reference>
<dbReference type="GO" id="GO:0046475">
    <property type="term" value="P:glycerophospholipid catabolic process"/>
    <property type="evidence" value="ECO:0007669"/>
    <property type="project" value="TreeGrafter"/>
</dbReference>
<dbReference type="InterPro" id="IPR030395">
    <property type="entry name" value="GP_PDE_dom"/>
</dbReference>
<keyword evidence="1" id="KW-0378">Hydrolase</keyword>
<dbReference type="PANTHER" id="PTHR22958">
    <property type="entry name" value="GLYCEROPHOSPHORYL DIESTER PHOSPHODIESTERASE"/>
    <property type="match status" value="1"/>
</dbReference>
<dbReference type="SUPFAM" id="SSF49452">
    <property type="entry name" value="Starch-binding domain-like"/>
    <property type="match status" value="1"/>
</dbReference>
<feature type="region of interest" description="Disordered" evidence="2">
    <location>
        <begin position="694"/>
        <end position="741"/>
    </location>
</feature>
<comment type="caution">
    <text evidence="4">The sequence shown here is derived from an EMBL/GenBank/DDBJ whole genome shotgun (WGS) entry which is preliminary data.</text>
</comment>
<proteinExistence type="predicted"/>
<dbReference type="PANTHER" id="PTHR22958:SF1">
    <property type="entry name" value="GLYCEROPHOSPHOCHOLINE PHOSPHODIESTERASE GPCPD1"/>
    <property type="match status" value="1"/>
</dbReference>
<dbReference type="AlphaFoldDB" id="A0AAV2T577"/>
<evidence type="ECO:0000313" key="4">
    <source>
        <dbReference type="EMBL" id="CAL5131535.1"/>
    </source>
</evidence>
<evidence type="ECO:0000256" key="1">
    <source>
        <dbReference type="ARBA" id="ARBA00022801"/>
    </source>
</evidence>
<dbReference type="FunFam" id="3.20.20.190:FF:000032">
    <property type="entry name" value="Glycerophosphoryl diester phosphodiesterase, putative"/>
    <property type="match status" value="1"/>
</dbReference>
<dbReference type="Pfam" id="PF00686">
    <property type="entry name" value="CBM_20"/>
    <property type="match status" value="1"/>
</dbReference>
<dbReference type="Proteomes" id="UP001497525">
    <property type="component" value="Unassembled WGS sequence"/>
</dbReference>
<dbReference type="SUPFAM" id="SSF51695">
    <property type="entry name" value="PLC-like phosphodiesterases"/>
    <property type="match status" value="1"/>
</dbReference>
<dbReference type="Gene3D" id="3.20.20.190">
    <property type="entry name" value="Phosphatidylinositol (PI) phosphodiesterase"/>
    <property type="match status" value="1"/>
</dbReference>
<organism evidence="4 5">
    <name type="scientific">Calicophoron daubneyi</name>
    <name type="common">Rumen fluke</name>
    <name type="synonym">Paramphistomum daubneyi</name>
    <dbReference type="NCBI Taxonomy" id="300641"/>
    <lineage>
        <taxon>Eukaryota</taxon>
        <taxon>Metazoa</taxon>
        <taxon>Spiralia</taxon>
        <taxon>Lophotrochozoa</taxon>
        <taxon>Platyhelminthes</taxon>
        <taxon>Trematoda</taxon>
        <taxon>Digenea</taxon>
        <taxon>Plagiorchiida</taxon>
        <taxon>Pronocephalata</taxon>
        <taxon>Paramphistomoidea</taxon>
        <taxon>Paramphistomidae</taxon>
        <taxon>Calicophoron</taxon>
    </lineage>
</organism>
<dbReference type="InterPro" id="IPR002044">
    <property type="entry name" value="CBM20"/>
</dbReference>
<evidence type="ECO:0000259" key="3">
    <source>
        <dbReference type="PROSITE" id="PS51704"/>
    </source>
</evidence>
<dbReference type="InterPro" id="IPR017946">
    <property type="entry name" value="PLC-like_Pdiesterase_TIM-brl"/>
</dbReference>
<protein>
    <recommendedName>
        <fullName evidence="3">GP-PDE domain-containing protein</fullName>
    </recommendedName>
</protein>
<feature type="compositionally biased region" description="Polar residues" evidence="2">
    <location>
        <begin position="701"/>
        <end position="728"/>
    </location>
</feature>